<keyword evidence="10" id="KW-1133">Transmembrane helix</keyword>
<keyword evidence="4" id="KW-0597">Phosphoprotein</keyword>
<dbReference type="PANTHER" id="PTHR45453">
    <property type="entry name" value="PHOSPHATE REGULON SENSOR PROTEIN PHOR"/>
    <property type="match status" value="1"/>
</dbReference>
<evidence type="ECO:0000256" key="5">
    <source>
        <dbReference type="ARBA" id="ARBA00022679"/>
    </source>
</evidence>
<dbReference type="PROSITE" id="PS50109">
    <property type="entry name" value="HIS_KIN"/>
    <property type="match status" value="1"/>
</dbReference>
<dbReference type="SUPFAM" id="SSF55785">
    <property type="entry name" value="PYP-like sensor domain (PAS domain)"/>
    <property type="match status" value="1"/>
</dbReference>
<comment type="caution">
    <text evidence="13">The sequence shown here is derived from an EMBL/GenBank/DDBJ whole genome shotgun (WGS) entry which is preliminary data.</text>
</comment>
<keyword evidence="6" id="KW-0418">Kinase</keyword>
<dbReference type="EMBL" id="DXBV01000100">
    <property type="protein sequence ID" value="HIZ31504.1"/>
    <property type="molecule type" value="Genomic_DNA"/>
</dbReference>
<reference evidence="13" key="1">
    <citation type="journal article" date="2021" name="PeerJ">
        <title>Extensive microbial diversity within the chicken gut microbiome revealed by metagenomics and culture.</title>
        <authorList>
            <person name="Gilroy R."/>
            <person name="Ravi A."/>
            <person name="Getino M."/>
            <person name="Pursley I."/>
            <person name="Horton D.L."/>
            <person name="Alikhan N.F."/>
            <person name="Baker D."/>
            <person name="Gharbi K."/>
            <person name="Hall N."/>
            <person name="Watson M."/>
            <person name="Adriaenssens E.M."/>
            <person name="Foster-Nyarko E."/>
            <person name="Jarju S."/>
            <person name="Secka A."/>
            <person name="Antonio M."/>
            <person name="Oren A."/>
            <person name="Chaudhuri R.R."/>
            <person name="La Ragione R."/>
            <person name="Hildebrand F."/>
            <person name="Pallen M.J."/>
        </authorList>
    </citation>
    <scope>NUCLEOTIDE SEQUENCE</scope>
    <source>
        <strain evidence="13">ChiGjej4B4-18154</strain>
    </source>
</reference>
<dbReference type="EC" id="2.7.13.3" evidence="3"/>
<dbReference type="GO" id="GO:0016036">
    <property type="term" value="P:cellular response to phosphate starvation"/>
    <property type="evidence" value="ECO:0007669"/>
    <property type="project" value="TreeGrafter"/>
</dbReference>
<dbReference type="PRINTS" id="PR00344">
    <property type="entry name" value="BCTRLSENSOR"/>
</dbReference>
<evidence type="ECO:0000259" key="11">
    <source>
        <dbReference type="PROSITE" id="PS50109"/>
    </source>
</evidence>
<dbReference type="Proteomes" id="UP000824035">
    <property type="component" value="Unassembled WGS sequence"/>
</dbReference>
<evidence type="ECO:0000256" key="6">
    <source>
        <dbReference type="ARBA" id="ARBA00022777"/>
    </source>
</evidence>
<evidence type="ECO:0000256" key="1">
    <source>
        <dbReference type="ARBA" id="ARBA00000085"/>
    </source>
</evidence>
<evidence type="ECO:0000256" key="10">
    <source>
        <dbReference type="SAM" id="Phobius"/>
    </source>
</evidence>
<dbReference type="InterPro" id="IPR003594">
    <property type="entry name" value="HATPase_dom"/>
</dbReference>
<protein>
    <recommendedName>
        <fullName evidence="3">histidine kinase</fullName>
        <ecNumber evidence="3">2.7.13.3</ecNumber>
    </recommendedName>
</protein>
<dbReference type="CDD" id="cd00082">
    <property type="entry name" value="HisKA"/>
    <property type="match status" value="1"/>
</dbReference>
<dbReference type="SMART" id="SM00091">
    <property type="entry name" value="PAS"/>
    <property type="match status" value="1"/>
</dbReference>
<keyword evidence="9" id="KW-0175">Coiled coil</keyword>
<evidence type="ECO:0000256" key="2">
    <source>
        <dbReference type="ARBA" id="ARBA00004370"/>
    </source>
</evidence>
<accession>A0A9D2E5T4</accession>
<dbReference type="GO" id="GO:0005886">
    <property type="term" value="C:plasma membrane"/>
    <property type="evidence" value="ECO:0007669"/>
    <property type="project" value="TreeGrafter"/>
</dbReference>
<reference evidence="13" key="2">
    <citation type="submission" date="2021-04" db="EMBL/GenBank/DDBJ databases">
        <authorList>
            <person name="Gilroy R."/>
        </authorList>
    </citation>
    <scope>NUCLEOTIDE SEQUENCE</scope>
    <source>
        <strain evidence="13">ChiGjej4B4-18154</strain>
    </source>
</reference>
<comment type="subcellular location">
    <subcellularLocation>
        <location evidence="2">Membrane</location>
    </subcellularLocation>
</comment>
<keyword evidence="5" id="KW-0808">Transferase</keyword>
<name>A0A9D2E5T4_9FIRM</name>
<feature type="transmembrane region" description="Helical" evidence="10">
    <location>
        <begin position="12"/>
        <end position="32"/>
    </location>
</feature>
<comment type="catalytic activity">
    <reaction evidence="1">
        <text>ATP + protein L-histidine = ADP + protein N-phospho-L-histidine.</text>
        <dbReference type="EC" id="2.7.13.3"/>
    </reaction>
</comment>
<evidence type="ECO:0000256" key="4">
    <source>
        <dbReference type="ARBA" id="ARBA00022553"/>
    </source>
</evidence>
<dbReference type="SUPFAM" id="SSF47384">
    <property type="entry name" value="Homodimeric domain of signal transducing histidine kinase"/>
    <property type="match status" value="1"/>
</dbReference>
<evidence type="ECO:0000256" key="9">
    <source>
        <dbReference type="SAM" id="Coils"/>
    </source>
</evidence>
<dbReference type="PANTHER" id="PTHR45453:SF1">
    <property type="entry name" value="PHOSPHATE REGULON SENSOR PROTEIN PHOR"/>
    <property type="match status" value="1"/>
</dbReference>
<dbReference type="Gene3D" id="1.10.287.130">
    <property type="match status" value="1"/>
</dbReference>
<dbReference type="SMART" id="SM00387">
    <property type="entry name" value="HATPase_c"/>
    <property type="match status" value="1"/>
</dbReference>
<dbReference type="Gene3D" id="3.30.565.10">
    <property type="entry name" value="Histidine kinase-like ATPase, C-terminal domain"/>
    <property type="match status" value="1"/>
</dbReference>
<keyword evidence="7" id="KW-0902">Two-component regulatory system</keyword>
<dbReference type="GO" id="GO:0006355">
    <property type="term" value="P:regulation of DNA-templated transcription"/>
    <property type="evidence" value="ECO:0007669"/>
    <property type="project" value="InterPro"/>
</dbReference>
<dbReference type="Pfam" id="PF02518">
    <property type="entry name" value="HATPase_c"/>
    <property type="match status" value="1"/>
</dbReference>
<evidence type="ECO:0000313" key="14">
    <source>
        <dbReference type="Proteomes" id="UP000824035"/>
    </source>
</evidence>
<dbReference type="SMART" id="SM00388">
    <property type="entry name" value="HisKA"/>
    <property type="match status" value="1"/>
</dbReference>
<dbReference type="FunFam" id="1.10.287.130:FF:000001">
    <property type="entry name" value="Two-component sensor histidine kinase"/>
    <property type="match status" value="1"/>
</dbReference>
<feature type="domain" description="PAS" evidence="12">
    <location>
        <begin position="221"/>
        <end position="256"/>
    </location>
</feature>
<evidence type="ECO:0000259" key="12">
    <source>
        <dbReference type="PROSITE" id="PS50112"/>
    </source>
</evidence>
<keyword evidence="8 10" id="KW-0472">Membrane</keyword>
<evidence type="ECO:0000256" key="8">
    <source>
        <dbReference type="ARBA" id="ARBA00023136"/>
    </source>
</evidence>
<dbReference type="InterPro" id="IPR050351">
    <property type="entry name" value="BphY/WalK/GraS-like"/>
</dbReference>
<dbReference type="Gene3D" id="3.30.450.20">
    <property type="entry name" value="PAS domain"/>
    <property type="match status" value="1"/>
</dbReference>
<dbReference type="FunFam" id="3.30.565.10:FF:000006">
    <property type="entry name" value="Sensor histidine kinase WalK"/>
    <property type="match status" value="1"/>
</dbReference>
<dbReference type="GO" id="GO:0004721">
    <property type="term" value="F:phosphoprotein phosphatase activity"/>
    <property type="evidence" value="ECO:0007669"/>
    <property type="project" value="TreeGrafter"/>
</dbReference>
<dbReference type="InterPro" id="IPR005467">
    <property type="entry name" value="His_kinase_dom"/>
</dbReference>
<dbReference type="CDD" id="cd00075">
    <property type="entry name" value="HATPase"/>
    <property type="match status" value="1"/>
</dbReference>
<sequence>MSKRIFKAMMAVTLTTLLVCMALFIAILFPYFETQLSNELRNELEYLAPNVERDGLSYLERLPDGQNRLTLIDADGTVLFDSDADPAKMENHSDRPEVIQAIATGFGESSRYSETLAKKTINSAALLENGQILRISSTQYSSMALLVSLTPSLLLVLIFAALVAVSIAYKLSQRLTRPLNEIDLKHPQVNQAPYDELKPLLRRLHHQNRQIREQIQQLQAQKRQFTAITDNMREGFLVLDADGMVLSYNSSATRLLQPEKPLDGRNIGELTDEPDFLEGLRGAQEGEHVECLVPLHGRICQLFANPVYQESTLTGIVLVLLDVTEQQEREGLRREFSANVSHELKTPLTSIAGIAEIMKSGMIASADIPHFAGKIYDESQRLIQLVRDIIRISQLDENNIHDTPVPVELKECASRTLSLLESAADAADVTLHLEGEEAVIQAVPAILDEMVYNLCENAVKYNRPGGSVTVTVRPDASHVTLEVADTGIGIAPEHHSRVFERFYRVDKSHSKEIGGTGLGLSIVKHGAAFHHAQVELESVPDKGTTIRIIFPRSAAL</sequence>
<gene>
    <name evidence="13" type="ORF">H9813_09800</name>
</gene>
<dbReference type="GO" id="GO:0000155">
    <property type="term" value="F:phosphorelay sensor kinase activity"/>
    <property type="evidence" value="ECO:0007669"/>
    <property type="project" value="InterPro"/>
</dbReference>
<dbReference type="InterPro" id="IPR003661">
    <property type="entry name" value="HisK_dim/P_dom"/>
</dbReference>
<evidence type="ECO:0000256" key="7">
    <source>
        <dbReference type="ARBA" id="ARBA00023012"/>
    </source>
</evidence>
<dbReference type="InterPro" id="IPR000014">
    <property type="entry name" value="PAS"/>
</dbReference>
<dbReference type="InterPro" id="IPR035965">
    <property type="entry name" value="PAS-like_dom_sf"/>
</dbReference>
<keyword evidence="10" id="KW-0812">Transmembrane</keyword>
<dbReference type="Pfam" id="PF00989">
    <property type="entry name" value="PAS"/>
    <property type="match status" value="1"/>
</dbReference>
<dbReference type="CDD" id="cd00130">
    <property type="entry name" value="PAS"/>
    <property type="match status" value="1"/>
</dbReference>
<dbReference type="SUPFAM" id="SSF55874">
    <property type="entry name" value="ATPase domain of HSP90 chaperone/DNA topoisomerase II/histidine kinase"/>
    <property type="match status" value="1"/>
</dbReference>
<feature type="domain" description="Histidine kinase" evidence="11">
    <location>
        <begin position="339"/>
        <end position="554"/>
    </location>
</feature>
<evidence type="ECO:0000256" key="3">
    <source>
        <dbReference type="ARBA" id="ARBA00012438"/>
    </source>
</evidence>
<evidence type="ECO:0000313" key="13">
    <source>
        <dbReference type="EMBL" id="HIZ31504.1"/>
    </source>
</evidence>
<organism evidence="13 14">
    <name type="scientific">Candidatus Allofournierella merdipullorum</name>
    <dbReference type="NCBI Taxonomy" id="2838595"/>
    <lineage>
        <taxon>Bacteria</taxon>
        <taxon>Bacillati</taxon>
        <taxon>Bacillota</taxon>
        <taxon>Clostridia</taxon>
        <taxon>Eubacteriales</taxon>
        <taxon>Oscillospiraceae</taxon>
        <taxon>Allofournierella</taxon>
    </lineage>
</organism>
<dbReference type="AlphaFoldDB" id="A0A9D2E5T4"/>
<feature type="coiled-coil region" evidence="9">
    <location>
        <begin position="201"/>
        <end position="228"/>
    </location>
</feature>
<dbReference type="InterPro" id="IPR013767">
    <property type="entry name" value="PAS_fold"/>
</dbReference>
<feature type="transmembrane region" description="Helical" evidence="10">
    <location>
        <begin position="143"/>
        <end position="169"/>
    </location>
</feature>
<dbReference type="InterPro" id="IPR036890">
    <property type="entry name" value="HATPase_C_sf"/>
</dbReference>
<dbReference type="Pfam" id="PF00512">
    <property type="entry name" value="HisKA"/>
    <property type="match status" value="1"/>
</dbReference>
<dbReference type="InterPro" id="IPR004358">
    <property type="entry name" value="Sig_transdc_His_kin-like_C"/>
</dbReference>
<dbReference type="PROSITE" id="PS50112">
    <property type="entry name" value="PAS"/>
    <property type="match status" value="1"/>
</dbReference>
<dbReference type="InterPro" id="IPR036097">
    <property type="entry name" value="HisK_dim/P_sf"/>
</dbReference>
<proteinExistence type="predicted"/>